<name>A0A9X4B012_9BACT</name>
<evidence type="ECO:0000313" key="4">
    <source>
        <dbReference type="EMBL" id="MDC3988955.1"/>
    </source>
</evidence>
<keyword evidence="3" id="KW-0560">Oxidoreductase</keyword>
<dbReference type="InterPro" id="IPR004136">
    <property type="entry name" value="NMO"/>
</dbReference>
<dbReference type="GO" id="GO:0018580">
    <property type="term" value="F:nitronate monooxygenase activity"/>
    <property type="evidence" value="ECO:0007669"/>
    <property type="project" value="InterPro"/>
</dbReference>
<dbReference type="PANTHER" id="PTHR32332:SF20">
    <property type="entry name" value="2-NITROPROPANE DIOXYGENASE-LIKE PROTEIN"/>
    <property type="match status" value="1"/>
</dbReference>
<dbReference type="Pfam" id="PF03060">
    <property type="entry name" value="NMO"/>
    <property type="match status" value="1"/>
</dbReference>
<evidence type="ECO:0000256" key="2">
    <source>
        <dbReference type="ARBA" id="ARBA00022643"/>
    </source>
</evidence>
<protein>
    <submittedName>
        <fullName evidence="4">Nitronate monooxygenase</fullName>
    </submittedName>
</protein>
<accession>A0A9X4B012</accession>
<evidence type="ECO:0000313" key="5">
    <source>
        <dbReference type="Proteomes" id="UP001151081"/>
    </source>
</evidence>
<dbReference type="Gene3D" id="3.20.20.70">
    <property type="entry name" value="Aldolase class I"/>
    <property type="match status" value="1"/>
</dbReference>
<dbReference type="InterPro" id="IPR013785">
    <property type="entry name" value="Aldolase_TIM"/>
</dbReference>
<keyword evidence="4" id="KW-0503">Monooxygenase</keyword>
<dbReference type="CDD" id="cd04730">
    <property type="entry name" value="NPD_like"/>
    <property type="match status" value="1"/>
</dbReference>
<evidence type="ECO:0000256" key="3">
    <source>
        <dbReference type="ARBA" id="ARBA00023002"/>
    </source>
</evidence>
<organism evidence="4 5">
    <name type="scientific">Polyangium jinanense</name>
    <dbReference type="NCBI Taxonomy" id="2829994"/>
    <lineage>
        <taxon>Bacteria</taxon>
        <taxon>Pseudomonadati</taxon>
        <taxon>Myxococcota</taxon>
        <taxon>Polyangia</taxon>
        <taxon>Polyangiales</taxon>
        <taxon>Polyangiaceae</taxon>
        <taxon>Polyangium</taxon>
    </lineage>
</organism>
<dbReference type="AlphaFoldDB" id="A0A9X4B012"/>
<dbReference type="Proteomes" id="UP001151081">
    <property type="component" value="Unassembled WGS sequence"/>
</dbReference>
<dbReference type="SUPFAM" id="SSF51412">
    <property type="entry name" value="Inosine monophosphate dehydrogenase (IMPDH)"/>
    <property type="match status" value="1"/>
</dbReference>
<keyword evidence="5" id="KW-1185">Reference proteome</keyword>
<keyword evidence="1" id="KW-0285">Flavoprotein</keyword>
<comment type="caution">
    <text evidence="4">The sequence shown here is derived from an EMBL/GenBank/DDBJ whole genome shotgun (WGS) entry which is preliminary data.</text>
</comment>
<dbReference type="PANTHER" id="PTHR32332">
    <property type="entry name" value="2-NITROPROPANE DIOXYGENASE"/>
    <property type="match status" value="1"/>
</dbReference>
<proteinExistence type="predicted"/>
<dbReference type="EMBL" id="JAGTJJ010000089">
    <property type="protein sequence ID" value="MDC3988955.1"/>
    <property type="molecule type" value="Genomic_DNA"/>
</dbReference>
<evidence type="ECO:0000256" key="1">
    <source>
        <dbReference type="ARBA" id="ARBA00022630"/>
    </source>
</evidence>
<reference evidence="4 5" key="1">
    <citation type="submission" date="2021-04" db="EMBL/GenBank/DDBJ databases">
        <title>Genome analysis of Polyangium sp.</title>
        <authorList>
            <person name="Li Y."/>
            <person name="Wang J."/>
        </authorList>
    </citation>
    <scope>NUCLEOTIDE SEQUENCE [LARGE SCALE GENOMIC DNA]</scope>
    <source>
        <strain evidence="4 5">SDU14</strain>
    </source>
</reference>
<sequence length="394" mass="40910">MLGLGGAALTVGCANAVIEGEPVGEDDQLLKDGEQKKCNNGSSSLCTRLTEEYGITFPIVGAGIAFHALPSLVAAISNAGALGVLGGSPESPAHLAQRIQEVKALTNRPFGVDLVHVSLFGGAVPSVTEEHIDVCVQEGVRIVVFFWNTPPASWVAKLHAAGAKVWMQVGSLAGALEAVNVGIDAIIAQGKEAGGHVRGAAQEDAGGGAVTPLDVLLPAVVEAVAPRIVLAAGGIADGKTLKKALKLGAEGAWVGTRMMASVEAYCHPEYKQRIVAAGEGDTVITTMFGPEWPGAPVRTIRNRVVNEWAGREDEIPVPPPPPALIGTTLLFGVPYDMPKFSGILPTPDTTGDFEEMCMPAGEKSAPLVNDIKPAAQIIEDMVGQARALLEDEYL</sequence>
<keyword evidence="2" id="KW-0288">FMN</keyword>
<gene>
    <name evidence="4" type="ORF">KEG57_51285</name>
</gene>